<dbReference type="PANTHER" id="PTHR30023">
    <property type="entry name" value="D-ALANYL-D-ALANINE CARBOXYPEPTIDASE"/>
    <property type="match status" value="1"/>
</dbReference>
<keyword evidence="4" id="KW-1185">Reference proteome</keyword>
<dbReference type="Gene3D" id="3.50.80.20">
    <property type="entry name" value="D-Ala-D-Ala carboxypeptidase C, peptidase S13"/>
    <property type="match status" value="1"/>
</dbReference>
<dbReference type="RefSeq" id="WP_368006609.1">
    <property type="nucleotide sequence ID" value="NZ_JAMXFF010000015.1"/>
</dbReference>
<reference evidence="3 4" key="1">
    <citation type="journal article" date="2022" name="Front. Microbiol.">
        <title>High genomic differentiation and limited gene flow indicate recent cryptic speciation within the genus Laspinema (cyanobacteria).</title>
        <authorList>
            <person name="Stanojkovic A."/>
            <person name="Skoupy S."/>
            <person name="Skaloud P."/>
            <person name="Dvorak P."/>
        </authorList>
    </citation>
    <scope>NUCLEOTIDE SEQUENCE [LARGE SCALE GENOMIC DNA]</scope>
    <source>
        <strain evidence="3 4">D2a</strain>
    </source>
</reference>
<keyword evidence="3" id="KW-0121">Carboxypeptidase</keyword>
<dbReference type="Pfam" id="PF02113">
    <property type="entry name" value="Peptidase_S13"/>
    <property type="match status" value="1"/>
</dbReference>
<organism evidence="3 4">
    <name type="scientific">Laspinema palackyanum D2a</name>
    <dbReference type="NCBI Taxonomy" id="2953684"/>
    <lineage>
        <taxon>Bacteria</taxon>
        <taxon>Bacillati</taxon>
        <taxon>Cyanobacteriota</taxon>
        <taxon>Cyanophyceae</taxon>
        <taxon>Oscillatoriophycideae</taxon>
        <taxon>Oscillatoriales</taxon>
        <taxon>Laspinemataceae</taxon>
        <taxon>Laspinema</taxon>
        <taxon>Laspinema palackyanum</taxon>
    </lineage>
</organism>
<keyword evidence="2 3" id="KW-0378">Hydrolase</keyword>
<sequence>MLKLTRDRLYKSLKSLNLLGLMLMLVTVPSPVKGQTPPSSPPQRFCQSQLEPTIAGIINRPELRRARWGILVETLDIRGDRTLYRRDSEQFFIPASTAKLLTSAAALQHLGPDFRIRTSIYGFNPTGDQIESLRIVGRGDPTIGKTQLEAIAQQLQQQGIRQVGELIGEDSYFIGSPVHPNWEWEDVQAGYGAPVNSLIFNQNSVDFTLTPQGLGQPLSLTWANPTEQTRWQIENRSMTVSTDSREFLAVGREFNRPLVRVSGQLHVGSPAEEVSISVAEPAENFLGYFRQALNGVGITTGREMVSDQFRNLPNQQELAAIVSPPLSEMTVEVLQKSNNLYTEILLRSLGANPQGKGNNPLPEETREAGLQVLKAALTELGVDPTSYDLVDASGLSRRNLVSPESLVQTLRGMAGSPYFEIYREALPLAGVSGTLRTRFRNTPAAQTVRAKTGTLTGVSGLSGYVPNSEYDTLLFSILVNQSDQSSAMLRTAIDEIVVLLTRLERC</sequence>
<evidence type="ECO:0000256" key="1">
    <source>
        <dbReference type="ARBA" id="ARBA00006096"/>
    </source>
</evidence>
<evidence type="ECO:0000313" key="4">
    <source>
        <dbReference type="Proteomes" id="UP001525890"/>
    </source>
</evidence>
<dbReference type="InterPro" id="IPR000667">
    <property type="entry name" value="Peptidase_S13"/>
</dbReference>
<dbReference type="InterPro" id="IPR012338">
    <property type="entry name" value="Beta-lactam/transpept-like"/>
</dbReference>
<dbReference type="NCBIfam" id="TIGR00666">
    <property type="entry name" value="PBP4"/>
    <property type="match status" value="1"/>
</dbReference>
<dbReference type="PRINTS" id="PR00922">
    <property type="entry name" value="DADACBPTASE3"/>
</dbReference>
<protein>
    <submittedName>
        <fullName evidence="3">D-alanyl-D-alanine carboxypeptidase/D-alanyl-D-alanine-endopeptidase</fullName>
        <ecNumber evidence="3">3.4.16.4</ecNumber>
    </submittedName>
</protein>
<dbReference type="Proteomes" id="UP001525890">
    <property type="component" value="Unassembled WGS sequence"/>
</dbReference>
<proteinExistence type="inferred from homology"/>
<dbReference type="Gene3D" id="3.40.710.10">
    <property type="entry name" value="DD-peptidase/beta-lactamase superfamily"/>
    <property type="match status" value="2"/>
</dbReference>
<comment type="similarity">
    <text evidence="1">Belongs to the peptidase S13 family.</text>
</comment>
<comment type="caution">
    <text evidence="3">The sequence shown here is derived from an EMBL/GenBank/DDBJ whole genome shotgun (WGS) entry which is preliminary data.</text>
</comment>
<evidence type="ECO:0000256" key="2">
    <source>
        <dbReference type="ARBA" id="ARBA00022801"/>
    </source>
</evidence>
<keyword evidence="3" id="KW-0645">Protease</keyword>
<dbReference type="PANTHER" id="PTHR30023:SF0">
    <property type="entry name" value="PENICILLIN-SENSITIVE CARBOXYPEPTIDASE A"/>
    <property type="match status" value="1"/>
</dbReference>
<dbReference type="SUPFAM" id="SSF56601">
    <property type="entry name" value="beta-lactamase/transpeptidase-like"/>
    <property type="match status" value="1"/>
</dbReference>
<name>A0ABT2MU84_9CYAN</name>
<dbReference type="EMBL" id="JAMXFF010000015">
    <property type="protein sequence ID" value="MCT7966997.1"/>
    <property type="molecule type" value="Genomic_DNA"/>
</dbReference>
<dbReference type="GO" id="GO:0009002">
    <property type="term" value="F:serine-type D-Ala-D-Ala carboxypeptidase activity"/>
    <property type="evidence" value="ECO:0007669"/>
    <property type="project" value="UniProtKB-EC"/>
</dbReference>
<gene>
    <name evidence="3" type="primary">dacB</name>
    <name evidence="3" type="ORF">NG799_11685</name>
</gene>
<evidence type="ECO:0000313" key="3">
    <source>
        <dbReference type="EMBL" id="MCT7966997.1"/>
    </source>
</evidence>
<dbReference type="EC" id="3.4.16.4" evidence="3"/>
<accession>A0ABT2MU84</accession>